<dbReference type="HOGENOM" id="CLU_033323_8_4_0"/>
<feature type="active site" description="Tele-phosphohistidine intermediate" evidence="1">
    <location>
        <position position="9"/>
    </location>
</feature>
<evidence type="ECO:0000256" key="2">
    <source>
        <dbReference type="PIRSR" id="PIRSR613078-2"/>
    </source>
</evidence>
<dbReference type="STRING" id="638303.Thal_0107"/>
<dbReference type="InterPro" id="IPR050275">
    <property type="entry name" value="PGM_Phosphatase"/>
</dbReference>
<dbReference type="GO" id="GO:0005737">
    <property type="term" value="C:cytoplasm"/>
    <property type="evidence" value="ECO:0007669"/>
    <property type="project" value="TreeGrafter"/>
</dbReference>
<name>D3SNK7_THEAH</name>
<dbReference type="Gene3D" id="3.40.50.1240">
    <property type="entry name" value="Phosphoglycerate mutase-like"/>
    <property type="match status" value="1"/>
</dbReference>
<feature type="binding site" evidence="2">
    <location>
        <position position="58"/>
    </location>
    <ligand>
        <name>substrate</name>
    </ligand>
</feature>
<reference evidence="4" key="1">
    <citation type="journal article" date="2010" name="Stand. Genomic Sci.">
        <title>Complete genome sequence of Thermocrinis albus type strain (HI 11/12T).</title>
        <authorList>
            <person name="Wirth R."/>
            <person name="Sikorski J."/>
            <person name="Brambilla E."/>
            <person name="Misra M."/>
            <person name="Lapidus A."/>
            <person name="Copeland A."/>
            <person name="Nolan M."/>
            <person name="Lucas S."/>
            <person name="Chen F."/>
            <person name="Tice H."/>
            <person name="Cheng J.F."/>
            <person name="Han C."/>
            <person name="Detter J.C."/>
            <person name="Tapia R."/>
            <person name="Bruce D."/>
            <person name="Goodwin L."/>
            <person name="Pitluck S."/>
            <person name="Pati A."/>
            <person name="Anderson I."/>
            <person name="Ivanova N."/>
            <person name="Mavromatis K."/>
            <person name="Mikhailova N."/>
            <person name="Chen A."/>
            <person name="Palaniappan K."/>
            <person name="Bilek Y."/>
            <person name="Hader T."/>
            <person name="Land M."/>
            <person name="Hauser L."/>
            <person name="Chang Y.J."/>
            <person name="Jeffries C.D."/>
            <person name="Tindall B.J."/>
            <person name="Rohde M."/>
            <person name="Goker M."/>
            <person name="Bristow J."/>
            <person name="Eisen J.A."/>
            <person name="Markowitz V."/>
            <person name="Hugenholtz P."/>
            <person name="Kyrpides N.C."/>
            <person name="Klenk H.P."/>
        </authorList>
    </citation>
    <scope>NUCLEOTIDE SEQUENCE [LARGE SCALE GENOMIC DNA]</scope>
    <source>
        <strain evidence="4">DSM 14484 / JCM 11386 / HI 11/12</strain>
    </source>
</reference>
<proteinExistence type="predicted"/>
<evidence type="ECO:0000256" key="1">
    <source>
        <dbReference type="PIRSR" id="PIRSR613078-1"/>
    </source>
</evidence>
<protein>
    <submittedName>
        <fullName evidence="3">Phosphoglycerate mutase</fullName>
    </submittedName>
</protein>
<feature type="binding site" evidence="2">
    <location>
        <begin position="8"/>
        <end position="15"/>
    </location>
    <ligand>
        <name>substrate</name>
    </ligand>
</feature>
<dbReference type="GO" id="GO:0016791">
    <property type="term" value="F:phosphatase activity"/>
    <property type="evidence" value="ECO:0007669"/>
    <property type="project" value="TreeGrafter"/>
</dbReference>
<keyword evidence="4" id="KW-1185">Reference proteome</keyword>
<dbReference type="SMART" id="SM00855">
    <property type="entry name" value="PGAM"/>
    <property type="match status" value="1"/>
</dbReference>
<accession>D3SNK7</accession>
<dbReference type="Pfam" id="PF00300">
    <property type="entry name" value="His_Phos_1"/>
    <property type="match status" value="1"/>
</dbReference>
<dbReference type="CDD" id="cd07067">
    <property type="entry name" value="HP_PGM_like"/>
    <property type="match status" value="1"/>
</dbReference>
<dbReference type="InterPro" id="IPR013078">
    <property type="entry name" value="His_Pase_superF_clade-1"/>
</dbReference>
<dbReference type="InterPro" id="IPR029033">
    <property type="entry name" value="His_PPase_superfam"/>
</dbReference>
<organism evidence="3 4">
    <name type="scientific">Thermocrinis albus (strain DSM 14484 / JCM 11386 / HI 11/12)</name>
    <dbReference type="NCBI Taxonomy" id="638303"/>
    <lineage>
        <taxon>Bacteria</taxon>
        <taxon>Pseudomonadati</taxon>
        <taxon>Aquificota</taxon>
        <taxon>Aquificia</taxon>
        <taxon>Aquificales</taxon>
        <taxon>Aquificaceae</taxon>
        <taxon>Thermocrinis</taxon>
    </lineage>
</organism>
<dbReference type="EMBL" id="CP001931">
    <property type="protein sequence ID" value="ADC88744.1"/>
    <property type="molecule type" value="Genomic_DNA"/>
</dbReference>
<dbReference type="Proteomes" id="UP000002043">
    <property type="component" value="Chromosome"/>
</dbReference>
<dbReference type="AlphaFoldDB" id="D3SNK7"/>
<evidence type="ECO:0000313" key="3">
    <source>
        <dbReference type="EMBL" id="ADC88744.1"/>
    </source>
</evidence>
<dbReference type="PANTHER" id="PTHR48100:SF1">
    <property type="entry name" value="HISTIDINE PHOSPHATASE FAMILY PROTEIN-RELATED"/>
    <property type="match status" value="1"/>
</dbReference>
<dbReference type="PANTHER" id="PTHR48100">
    <property type="entry name" value="BROAD-SPECIFICITY PHOSPHATASE YOR283W-RELATED"/>
    <property type="match status" value="1"/>
</dbReference>
<dbReference type="RefSeq" id="WP_012991151.1">
    <property type="nucleotide sequence ID" value="NC_013894.1"/>
</dbReference>
<dbReference type="OrthoDB" id="9781415at2"/>
<dbReference type="eggNOG" id="COG0406">
    <property type="taxonomic scope" value="Bacteria"/>
</dbReference>
<feature type="active site" description="Proton donor/acceptor" evidence="1">
    <location>
        <position position="82"/>
    </location>
</feature>
<gene>
    <name evidence="3" type="ordered locus">Thal_0107</name>
</gene>
<evidence type="ECO:0000313" key="4">
    <source>
        <dbReference type="Proteomes" id="UP000002043"/>
    </source>
</evidence>
<sequence>MKRLYLIRHAQSEYNEKGIFQGRLDSDLTPLGFVQARLCALALKDKGISVIYTSPQRRAYKTALTISDILQVPLKVDERLVEMSFGVYEGTPFWKLVEENREMLLNWLKNPVENPLPTQESMEAFERRVRSFLEDLKKDPHNSVAVVAHGGVLHAMICMAIGLGLGNLWNIHKDNTSISLLEMDEKGFRLLFLNDTCHLSSL</sequence>
<dbReference type="SUPFAM" id="SSF53254">
    <property type="entry name" value="Phosphoglycerate mutase-like"/>
    <property type="match status" value="1"/>
</dbReference>
<dbReference type="KEGG" id="tal:Thal_0107"/>